<sequence length="115" mass="13218">MKIKYLLLLLSLTSSDSTQYFSISTKTDTTIHVKRKIPHQNRMVVIVQGELEEDCMLILKEGKLPDNQVIKQTYILEKGIVNDTVGSSDIYADWGDIVFRHQNNTKGNLKFEVKF</sequence>
<organism evidence="1 2">
    <name type="scientific">Emticicia agri</name>
    <dbReference type="NCBI Taxonomy" id="2492393"/>
    <lineage>
        <taxon>Bacteria</taxon>
        <taxon>Pseudomonadati</taxon>
        <taxon>Bacteroidota</taxon>
        <taxon>Cytophagia</taxon>
        <taxon>Cytophagales</taxon>
        <taxon>Leadbetterellaceae</taxon>
        <taxon>Emticicia</taxon>
    </lineage>
</organism>
<evidence type="ECO:0000313" key="2">
    <source>
        <dbReference type="Proteomes" id="UP000293162"/>
    </source>
</evidence>
<dbReference type="Proteomes" id="UP000293162">
    <property type="component" value="Unassembled WGS sequence"/>
</dbReference>
<gene>
    <name evidence="1" type="ORF">EWM59_14100</name>
</gene>
<protein>
    <submittedName>
        <fullName evidence="1">Uncharacterized protein</fullName>
    </submittedName>
</protein>
<name>A0A4Q5LYQ3_9BACT</name>
<accession>A0A4Q5LYQ3</accession>
<evidence type="ECO:0000313" key="1">
    <source>
        <dbReference type="EMBL" id="RYU95011.1"/>
    </source>
</evidence>
<keyword evidence="2" id="KW-1185">Reference proteome</keyword>
<dbReference type="EMBL" id="SEWF01000019">
    <property type="protein sequence ID" value="RYU95011.1"/>
    <property type="molecule type" value="Genomic_DNA"/>
</dbReference>
<comment type="caution">
    <text evidence="1">The sequence shown here is derived from an EMBL/GenBank/DDBJ whole genome shotgun (WGS) entry which is preliminary data.</text>
</comment>
<proteinExistence type="predicted"/>
<reference evidence="1 2" key="1">
    <citation type="submission" date="2019-02" db="EMBL/GenBank/DDBJ databases">
        <title>Bacterial novel species Emticicia sp. 17J42-9 isolated from soil.</title>
        <authorList>
            <person name="Jung H.-Y."/>
        </authorList>
    </citation>
    <scope>NUCLEOTIDE SEQUENCE [LARGE SCALE GENOMIC DNA]</scope>
    <source>
        <strain evidence="1 2">17J42-9</strain>
    </source>
</reference>
<dbReference type="RefSeq" id="WP_130021625.1">
    <property type="nucleotide sequence ID" value="NZ_SEWF01000019.1"/>
</dbReference>
<dbReference type="AlphaFoldDB" id="A0A4Q5LYQ3"/>